<keyword evidence="2" id="KW-0378">Hydrolase</keyword>
<dbReference type="PANTHER" id="PTHR17224">
    <property type="entry name" value="PEPTIDYL-TRNA HYDROLASE"/>
    <property type="match status" value="1"/>
</dbReference>
<keyword evidence="1" id="KW-0820">tRNA-binding</keyword>
<accession>A0A1G2ECW1</accession>
<dbReference type="GO" id="GO:0004045">
    <property type="term" value="F:peptidyl-tRNA hydrolase activity"/>
    <property type="evidence" value="ECO:0007669"/>
    <property type="project" value="InterPro"/>
</dbReference>
<dbReference type="EMBL" id="MHMG01000016">
    <property type="protein sequence ID" value="OGZ23442.1"/>
    <property type="molecule type" value="Genomic_DNA"/>
</dbReference>
<dbReference type="InterPro" id="IPR036416">
    <property type="entry name" value="Pept_tRNA_hydro_sf"/>
</dbReference>
<dbReference type="PANTHER" id="PTHR17224:SF1">
    <property type="entry name" value="PEPTIDYL-TRNA HYDROLASE"/>
    <property type="match status" value="1"/>
</dbReference>
<dbReference type="Gene3D" id="3.40.50.1470">
    <property type="entry name" value="Peptidyl-tRNA hydrolase"/>
    <property type="match status" value="1"/>
</dbReference>
<evidence type="ECO:0008006" key="6">
    <source>
        <dbReference type="Google" id="ProtNLM"/>
    </source>
</evidence>
<organism evidence="4 5">
    <name type="scientific">Candidatus Nealsonbacteria bacterium RIFCSPLOWO2_01_FULL_41_9</name>
    <dbReference type="NCBI Taxonomy" id="1801671"/>
    <lineage>
        <taxon>Bacteria</taxon>
        <taxon>Candidatus Nealsoniibacteriota</taxon>
    </lineage>
</organism>
<gene>
    <name evidence="4" type="ORF">A3A08_00305</name>
</gene>
<evidence type="ECO:0000256" key="2">
    <source>
        <dbReference type="ARBA" id="ARBA00022801"/>
    </source>
</evidence>
<evidence type="ECO:0000313" key="4">
    <source>
        <dbReference type="EMBL" id="OGZ23442.1"/>
    </source>
</evidence>
<sequence length="156" mass="17426">MILIVGLGNPGKKYEKTRHNIGSRVVGELEALNLQNIILAKPSTFMNESGKAVKRLIQKSKIKIQNLIVVHDDIDIPLGEFKIQKNSGSAGHKGVESIIKELGTKNFHRIRIGICPETGKPKQVDKFVLQNFTKVEEKILKGVIKIIIEKINEIII</sequence>
<dbReference type="SUPFAM" id="SSF53178">
    <property type="entry name" value="Peptidyl-tRNA hydrolase-like"/>
    <property type="match status" value="1"/>
</dbReference>
<evidence type="ECO:0000256" key="1">
    <source>
        <dbReference type="ARBA" id="ARBA00022555"/>
    </source>
</evidence>
<comment type="caution">
    <text evidence="4">The sequence shown here is derived from an EMBL/GenBank/DDBJ whole genome shotgun (WGS) entry which is preliminary data.</text>
</comment>
<dbReference type="AlphaFoldDB" id="A0A1G2ECW1"/>
<evidence type="ECO:0000256" key="3">
    <source>
        <dbReference type="ARBA" id="ARBA00022884"/>
    </source>
</evidence>
<dbReference type="GO" id="GO:0000049">
    <property type="term" value="F:tRNA binding"/>
    <property type="evidence" value="ECO:0007669"/>
    <property type="project" value="UniProtKB-KW"/>
</dbReference>
<dbReference type="InterPro" id="IPR001328">
    <property type="entry name" value="Pept_tRNA_hydro"/>
</dbReference>
<dbReference type="CDD" id="cd00462">
    <property type="entry name" value="PTH"/>
    <property type="match status" value="1"/>
</dbReference>
<dbReference type="NCBIfam" id="TIGR00447">
    <property type="entry name" value="pth"/>
    <property type="match status" value="1"/>
</dbReference>
<name>A0A1G2ECW1_9BACT</name>
<protein>
    <recommendedName>
        <fullName evidence="6">Aminoacyl-tRNA hydrolase</fullName>
    </recommendedName>
</protein>
<dbReference type="Pfam" id="PF01195">
    <property type="entry name" value="Pept_tRNA_hydro"/>
    <property type="match status" value="1"/>
</dbReference>
<reference evidence="4 5" key="1">
    <citation type="journal article" date="2016" name="Nat. Commun.">
        <title>Thousands of microbial genomes shed light on interconnected biogeochemical processes in an aquifer system.</title>
        <authorList>
            <person name="Anantharaman K."/>
            <person name="Brown C.T."/>
            <person name="Hug L.A."/>
            <person name="Sharon I."/>
            <person name="Castelle C.J."/>
            <person name="Probst A.J."/>
            <person name="Thomas B.C."/>
            <person name="Singh A."/>
            <person name="Wilkins M.J."/>
            <person name="Karaoz U."/>
            <person name="Brodie E.L."/>
            <person name="Williams K.H."/>
            <person name="Hubbard S.S."/>
            <person name="Banfield J.F."/>
        </authorList>
    </citation>
    <scope>NUCLEOTIDE SEQUENCE [LARGE SCALE GENOMIC DNA]</scope>
</reference>
<evidence type="ECO:0000313" key="5">
    <source>
        <dbReference type="Proteomes" id="UP000176406"/>
    </source>
</evidence>
<proteinExistence type="predicted"/>
<keyword evidence="3" id="KW-0694">RNA-binding</keyword>
<dbReference type="Proteomes" id="UP000176406">
    <property type="component" value="Unassembled WGS sequence"/>
</dbReference>